<dbReference type="AlphaFoldDB" id="A0A6A5SJ78"/>
<sequence>MMKRKFSLNLAPVKTACKADITDKPTPEPTQSHSASPSQHRRHTSKDSICDNSAYINRRPLDEHTERELRLACRLILQNFKPSDHGMENTDPKLDFGVMGRRKESKAQPAEVRVRMPTGAPAELASSSFMARKLSTKTRTRAKADLEIKARTQADMPTRANSSRKRADFGWLDERDDARNEKLKSYGKSPSIDLSRSAAFRNDSDEDVTLPVAIASSFAYSHVPSSAPTTASLPPGKVVNRRSHQSDNSAAIADEQAAAWMRLELDKQQQQEASDPQARPTNAVRPPSRAASITNSVKEYVFPGSRSRALSRVHSKENLRITDDNDSQDLSRSGSGAGWRSWGIPRKLSSRSNSRPGTSRAHVDEPAQHRKSESSCVNLNRELPPLPSLDSWKDLDMPPEFTASSPKSPTAGTHIASLMRSHEQDQDCSPAARKQQAHAIPQPTRLAPSSPCNMPTMVTGWSSTSNLDRGSSSHTRQRSGGTNSIPTSHSKMSVDAPNFSRKMSLDTAPSRRTLSNDVKTTRKEEQKSRLKNIFSGWMTKKDKKEDWMLKMEKEGVKEGVLVHEGTTALPIVRY</sequence>
<evidence type="ECO:0000313" key="3">
    <source>
        <dbReference type="Proteomes" id="UP000800038"/>
    </source>
</evidence>
<evidence type="ECO:0000256" key="1">
    <source>
        <dbReference type="SAM" id="MobiDB-lite"/>
    </source>
</evidence>
<gene>
    <name evidence="2" type="ORF">EJ02DRAFT_351799</name>
</gene>
<feature type="region of interest" description="Disordered" evidence="1">
    <location>
        <begin position="223"/>
        <end position="249"/>
    </location>
</feature>
<dbReference type="Proteomes" id="UP000800038">
    <property type="component" value="Unassembled WGS sequence"/>
</dbReference>
<organism evidence="2 3">
    <name type="scientific">Clathrospora elynae</name>
    <dbReference type="NCBI Taxonomy" id="706981"/>
    <lineage>
        <taxon>Eukaryota</taxon>
        <taxon>Fungi</taxon>
        <taxon>Dikarya</taxon>
        <taxon>Ascomycota</taxon>
        <taxon>Pezizomycotina</taxon>
        <taxon>Dothideomycetes</taxon>
        <taxon>Pleosporomycetidae</taxon>
        <taxon>Pleosporales</taxon>
        <taxon>Diademaceae</taxon>
        <taxon>Clathrospora</taxon>
    </lineage>
</organism>
<keyword evidence="3" id="KW-1185">Reference proteome</keyword>
<feature type="compositionally biased region" description="Polar residues" evidence="1">
    <location>
        <begin position="29"/>
        <end position="38"/>
    </location>
</feature>
<feature type="compositionally biased region" description="Polar residues" evidence="1">
    <location>
        <begin position="459"/>
        <end position="491"/>
    </location>
</feature>
<feature type="region of interest" description="Disordered" evidence="1">
    <location>
        <begin position="267"/>
        <end position="296"/>
    </location>
</feature>
<evidence type="ECO:0000313" key="2">
    <source>
        <dbReference type="EMBL" id="KAF1939658.1"/>
    </source>
</evidence>
<feature type="compositionally biased region" description="Low complexity" evidence="1">
    <location>
        <begin position="224"/>
        <end position="235"/>
    </location>
</feature>
<feature type="region of interest" description="Disordered" evidence="1">
    <location>
        <begin position="319"/>
        <end position="526"/>
    </location>
</feature>
<feature type="compositionally biased region" description="Polar residues" evidence="1">
    <location>
        <begin position="402"/>
        <end position="411"/>
    </location>
</feature>
<reference evidence="2" key="1">
    <citation type="journal article" date="2020" name="Stud. Mycol.">
        <title>101 Dothideomycetes genomes: a test case for predicting lifestyles and emergence of pathogens.</title>
        <authorList>
            <person name="Haridas S."/>
            <person name="Albert R."/>
            <person name="Binder M."/>
            <person name="Bloem J."/>
            <person name="Labutti K."/>
            <person name="Salamov A."/>
            <person name="Andreopoulos B."/>
            <person name="Baker S."/>
            <person name="Barry K."/>
            <person name="Bills G."/>
            <person name="Bluhm B."/>
            <person name="Cannon C."/>
            <person name="Castanera R."/>
            <person name="Culley D."/>
            <person name="Daum C."/>
            <person name="Ezra D."/>
            <person name="Gonzalez J."/>
            <person name="Henrissat B."/>
            <person name="Kuo A."/>
            <person name="Liang C."/>
            <person name="Lipzen A."/>
            <person name="Lutzoni F."/>
            <person name="Magnuson J."/>
            <person name="Mondo S."/>
            <person name="Nolan M."/>
            <person name="Ohm R."/>
            <person name="Pangilinan J."/>
            <person name="Park H.-J."/>
            <person name="Ramirez L."/>
            <person name="Alfaro M."/>
            <person name="Sun H."/>
            <person name="Tritt A."/>
            <person name="Yoshinaga Y."/>
            <person name="Zwiers L.-H."/>
            <person name="Turgeon B."/>
            <person name="Goodwin S."/>
            <person name="Spatafora J."/>
            <person name="Crous P."/>
            <person name="Grigoriev I."/>
        </authorList>
    </citation>
    <scope>NUCLEOTIDE SEQUENCE</scope>
    <source>
        <strain evidence="2">CBS 161.51</strain>
    </source>
</reference>
<name>A0A6A5SJ78_9PLEO</name>
<dbReference type="OrthoDB" id="5430532at2759"/>
<feature type="compositionally biased region" description="Low complexity" evidence="1">
    <location>
        <begin position="331"/>
        <end position="343"/>
    </location>
</feature>
<dbReference type="EMBL" id="ML976077">
    <property type="protein sequence ID" value="KAF1939658.1"/>
    <property type="molecule type" value="Genomic_DNA"/>
</dbReference>
<feature type="region of interest" description="Disordered" evidence="1">
    <location>
        <begin position="20"/>
        <end position="51"/>
    </location>
</feature>
<feature type="compositionally biased region" description="Basic and acidic residues" evidence="1">
    <location>
        <begin position="361"/>
        <end position="373"/>
    </location>
</feature>
<protein>
    <submittedName>
        <fullName evidence="2">Uncharacterized protein</fullName>
    </submittedName>
</protein>
<accession>A0A6A5SJ78</accession>
<proteinExistence type="predicted"/>